<feature type="transmembrane region" description="Helical" evidence="1">
    <location>
        <begin position="76"/>
        <end position="96"/>
    </location>
</feature>
<keyword evidence="1" id="KW-1133">Transmembrane helix</keyword>
<dbReference type="RefSeq" id="WP_380673166.1">
    <property type="nucleotide sequence ID" value="NZ_CP173186.1"/>
</dbReference>
<dbReference type="EMBL" id="JBHLXG010000003">
    <property type="protein sequence ID" value="MFC0225662.1"/>
    <property type="molecule type" value="Genomic_DNA"/>
</dbReference>
<sequence length="132" mass="15094">MSEFDIIVVSSLVITYIPAFWFLGMGVTAQSIAEEFGYDKTYSRGLIPKWAGKCGGFAILIHYCFVLLILTLANWIYGLAAFGAGVIPFILFPRMAKMYRGIFRRSAFRVYKMDSQSGKFLLEMLMKTRKFR</sequence>
<keyword evidence="3" id="KW-1185">Reference proteome</keyword>
<gene>
    <name evidence="2" type="ORF">ACFFJ3_03935</name>
</gene>
<evidence type="ECO:0000256" key="1">
    <source>
        <dbReference type="SAM" id="Phobius"/>
    </source>
</evidence>
<comment type="caution">
    <text evidence="2">The sequence shown here is derived from an EMBL/GenBank/DDBJ whole genome shotgun (WGS) entry which is preliminary data.</text>
</comment>
<proteinExistence type="predicted"/>
<organism evidence="2 3">
    <name type="scientific">Serratia aquatilis</name>
    <dbReference type="NCBI Taxonomy" id="1737515"/>
    <lineage>
        <taxon>Bacteria</taxon>
        <taxon>Pseudomonadati</taxon>
        <taxon>Pseudomonadota</taxon>
        <taxon>Gammaproteobacteria</taxon>
        <taxon>Enterobacterales</taxon>
        <taxon>Yersiniaceae</taxon>
        <taxon>Serratia</taxon>
    </lineage>
</organism>
<dbReference type="Proteomes" id="UP001589792">
    <property type="component" value="Unassembled WGS sequence"/>
</dbReference>
<keyword evidence="1" id="KW-0812">Transmembrane</keyword>
<reference evidence="2 3" key="1">
    <citation type="submission" date="2024-09" db="EMBL/GenBank/DDBJ databases">
        <authorList>
            <person name="Sun Q."/>
            <person name="Mori K."/>
        </authorList>
    </citation>
    <scope>NUCLEOTIDE SEQUENCE [LARGE SCALE GENOMIC DNA]</scope>
    <source>
        <strain evidence="2 3">CCM 8626</strain>
    </source>
</reference>
<feature type="transmembrane region" description="Helical" evidence="1">
    <location>
        <begin position="6"/>
        <end position="29"/>
    </location>
</feature>
<protein>
    <submittedName>
        <fullName evidence="2">Uncharacterized protein</fullName>
    </submittedName>
</protein>
<evidence type="ECO:0000313" key="2">
    <source>
        <dbReference type="EMBL" id="MFC0225662.1"/>
    </source>
</evidence>
<accession>A0ABV6E9H5</accession>
<evidence type="ECO:0000313" key="3">
    <source>
        <dbReference type="Proteomes" id="UP001589792"/>
    </source>
</evidence>
<name>A0ABV6E9H5_9GAMM</name>
<keyword evidence="1" id="KW-0472">Membrane</keyword>